<reference evidence="2" key="1">
    <citation type="submission" date="2020-07" db="EMBL/GenBank/DDBJ databases">
        <authorList>
            <person name="Lin J."/>
        </authorList>
    </citation>
    <scope>NUCLEOTIDE SEQUENCE</scope>
</reference>
<feature type="region of interest" description="Disordered" evidence="1">
    <location>
        <begin position="38"/>
        <end position="97"/>
    </location>
</feature>
<protein>
    <submittedName>
        <fullName evidence="2">Uncharacterized protein</fullName>
    </submittedName>
</protein>
<gene>
    <name evidence="2" type="ORF">CB5_LOCUS1742</name>
</gene>
<accession>A0A6V7NIW1</accession>
<evidence type="ECO:0000313" key="2">
    <source>
        <dbReference type="EMBL" id="CAD1818531.1"/>
    </source>
</evidence>
<sequence>MLRTDWDLVTLRVASDGIDSGKSDDGLTSQKSDDFFFLSPLQAPPSHHPSAAGHTPRSSSATASLRRGSYTTRLRRSYEPSISNAASPPPPPPKGVTCARALEWRRFMCRFTE</sequence>
<dbReference type="EMBL" id="LR862139">
    <property type="protein sequence ID" value="CAD1818531.1"/>
    <property type="molecule type" value="Genomic_DNA"/>
</dbReference>
<organism evidence="2">
    <name type="scientific">Ananas comosus var. bracteatus</name>
    <name type="common">red pineapple</name>
    <dbReference type="NCBI Taxonomy" id="296719"/>
    <lineage>
        <taxon>Eukaryota</taxon>
        <taxon>Viridiplantae</taxon>
        <taxon>Streptophyta</taxon>
        <taxon>Embryophyta</taxon>
        <taxon>Tracheophyta</taxon>
        <taxon>Spermatophyta</taxon>
        <taxon>Magnoliopsida</taxon>
        <taxon>Liliopsida</taxon>
        <taxon>Poales</taxon>
        <taxon>Bromeliaceae</taxon>
        <taxon>Bromelioideae</taxon>
        <taxon>Ananas</taxon>
    </lineage>
</organism>
<proteinExistence type="predicted"/>
<evidence type="ECO:0000256" key="1">
    <source>
        <dbReference type="SAM" id="MobiDB-lite"/>
    </source>
</evidence>
<name>A0A6V7NIW1_ANACO</name>
<dbReference type="AlphaFoldDB" id="A0A6V7NIW1"/>